<dbReference type="Proteomes" id="UP001162501">
    <property type="component" value="Chromosome 2"/>
</dbReference>
<gene>
    <name evidence="1" type="ORF">MRATA1EN22A_LOCUS9687</name>
</gene>
<name>A0AC59YSQ1_RANTA</name>
<protein>
    <submittedName>
        <fullName evidence="1">Uncharacterized protein</fullName>
    </submittedName>
</protein>
<evidence type="ECO:0000313" key="2">
    <source>
        <dbReference type="Proteomes" id="UP001162501"/>
    </source>
</evidence>
<sequence>MSEWRMCTKCAHRTQLSAEGSCLLLTGSACEGRLRPGTQLSTGAGPQPIRPPAPIPSLGLSTSQRGSSSAAASAASRKPARLSFPESVPIDVALGPEPESK</sequence>
<dbReference type="EMBL" id="OX596086">
    <property type="protein sequence ID" value="CAM9941226.1"/>
    <property type="molecule type" value="Genomic_DNA"/>
</dbReference>
<evidence type="ECO:0000313" key="1">
    <source>
        <dbReference type="EMBL" id="CAM9941226.1"/>
    </source>
</evidence>
<reference evidence="1" key="2">
    <citation type="submission" date="2025-03" db="EMBL/GenBank/DDBJ databases">
        <authorList>
            <consortium name="ELIXIR-Norway"/>
            <consortium name="Elixir Norway"/>
        </authorList>
    </citation>
    <scope>NUCLEOTIDE SEQUENCE</scope>
</reference>
<proteinExistence type="predicted"/>
<accession>A0AC59YSQ1</accession>
<organism evidence="1 2">
    <name type="scientific">Rangifer tarandus platyrhynchus</name>
    <name type="common">Svalbard reindeer</name>
    <dbReference type="NCBI Taxonomy" id="3082113"/>
    <lineage>
        <taxon>Eukaryota</taxon>
        <taxon>Metazoa</taxon>
        <taxon>Chordata</taxon>
        <taxon>Craniata</taxon>
        <taxon>Vertebrata</taxon>
        <taxon>Euteleostomi</taxon>
        <taxon>Mammalia</taxon>
        <taxon>Eutheria</taxon>
        <taxon>Laurasiatheria</taxon>
        <taxon>Artiodactyla</taxon>
        <taxon>Ruminantia</taxon>
        <taxon>Pecora</taxon>
        <taxon>Cervidae</taxon>
        <taxon>Odocoileinae</taxon>
        <taxon>Rangifer</taxon>
    </lineage>
</organism>
<reference evidence="1" key="1">
    <citation type="submission" date="2023-05" db="EMBL/GenBank/DDBJ databases">
        <authorList>
            <consortium name="ELIXIR-Norway"/>
        </authorList>
    </citation>
    <scope>NUCLEOTIDE SEQUENCE</scope>
</reference>